<feature type="chain" id="PRO_5007856913" description="Secreted protein" evidence="1">
    <location>
        <begin position="30"/>
        <end position="96"/>
    </location>
</feature>
<dbReference type="AlphaFoldDB" id="A0A165E003"/>
<proteinExistence type="predicted"/>
<dbReference type="Proteomes" id="UP000077266">
    <property type="component" value="Unassembled WGS sequence"/>
</dbReference>
<dbReference type="EMBL" id="KV426177">
    <property type="protein sequence ID" value="KZV85777.1"/>
    <property type="molecule type" value="Genomic_DNA"/>
</dbReference>
<organism evidence="2 3">
    <name type="scientific">Exidia glandulosa HHB12029</name>
    <dbReference type="NCBI Taxonomy" id="1314781"/>
    <lineage>
        <taxon>Eukaryota</taxon>
        <taxon>Fungi</taxon>
        <taxon>Dikarya</taxon>
        <taxon>Basidiomycota</taxon>
        <taxon>Agaricomycotina</taxon>
        <taxon>Agaricomycetes</taxon>
        <taxon>Auriculariales</taxon>
        <taxon>Exidiaceae</taxon>
        <taxon>Exidia</taxon>
    </lineage>
</organism>
<protein>
    <recommendedName>
        <fullName evidence="4">Secreted protein</fullName>
    </recommendedName>
</protein>
<dbReference type="InParanoid" id="A0A165E003"/>
<evidence type="ECO:0000256" key="1">
    <source>
        <dbReference type="SAM" id="SignalP"/>
    </source>
</evidence>
<evidence type="ECO:0008006" key="4">
    <source>
        <dbReference type="Google" id="ProtNLM"/>
    </source>
</evidence>
<feature type="signal peptide" evidence="1">
    <location>
        <begin position="1"/>
        <end position="29"/>
    </location>
</feature>
<reference evidence="2 3" key="1">
    <citation type="journal article" date="2016" name="Mol. Biol. Evol.">
        <title>Comparative Genomics of Early-Diverging Mushroom-Forming Fungi Provides Insights into the Origins of Lignocellulose Decay Capabilities.</title>
        <authorList>
            <person name="Nagy L.G."/>
            <person name="Riley R."/>
            <person name="Tritt A."/>
            <person name="Adam C."/>
            <person name="Daum C."/>
            <person name="Floudas D."/>
            <person name="Sun H."/>
            <person name="Yadav J.S."/>
            <person name="Pangilinan J."/>
            <person name="Larsson K.H."/>
            <person name="Matsuura K."/>
            <person name="Barry K."/>
            <person name="Labutti K."/>
            <person name="Kuo R."/>
            <person name="Ohm R.A."/>
            <person name="Bhattacharya S.S."/>
            <person name="Shirouzu T."/>
            <person name="Yoshinaga Y."/>
            <person name="Martin F.M."/>
            <person name="Grigoriev I.V."/>
            <person name="Hibbett D.S."/>
        </authorList>
    </citation>
    <scope>NUCLEOTIDE SEQUENCE [LARGE SCALE GENOMIC DNA]</scope>
    <source>
        <strain evidence="2 3">HHB12029</strain>
    </source>
</reference>
<sequence>MSKTSLCCLTRGLCALQLMLSLPAGAVDSKMLFALRHAKGHQHLSPSTPRSLHCVPCRNFLLCPRFFHISHFTYRFILSALSPNPSLSASYLEVCT</sequence>
<name>A0A165E003_EXIGL</name>
<keyword evidence="1" id="KW-0732">Signal</keyword>
<accession>A0A165E003</accession>
<keyword evidence="3" id="KW-1185">Reference proteome</keyword>
<evidence type="ECO:0000313" key="2">
    <source>
        <dbReference type="EMBL" id="KZV85777.1"/>
    </source>
</evidence>
<gene>
    <name evidence="2" type="ORF">EXIGLDRAFT_237779</name>
</gene>
<evidence type="ECO:0000313" key="3">
    <source>
        <dbReference type="Proteomes" id="UP000077266"/>
    </source>
</evidence>